<reference evidence="5" key="1">
    <citation type="journal article" date="2021" name="Environ. Microbiol.">
        <title>Genomic characterization of three novel Desulfobacterota classes expand the metabolic and phylogenetic diversity of the phylum.</title>
        <authorList>
            <person name="Murphy C.L."/>
            <person name="Biggerstaff J."/>
            <person name="Eichhorn A."/>
            <person name="Ewing E."/>
            <person name="Shahan R."/>
            <person name="Soriano D."/>
            <person name="Stewart S."/>
            <person name="VanMol K."/>
            <person name="Walker R."/>
            <person name="Walters P."/>
            <person name="Elshahed M.S."/>
            <person name="Youssef N.H."/>
        </authorList>
    </citation>
    <scope>NUCLEOTIDE SEQUENCE</scope>
    <source>
        <strain evidence="5">Zod_Metabat.24</strain>
    </source>
</reference>
<evidence type="ECO:0000256" key="3">
    <source>
        <dbReference type="ARBA" id="ARBA00022777"/>
    </source>
</evidence>
<dbReference type="CDD" id="cd01166">
    <property type="entry name" value="KdgK"/>
    <property type="match status" value="1"/>
</dbReference>
<proteinExistence type="inferred from homology"/>
<evidence type="ECO:0000259" key="4">
    <source>
        <dbReference type="Pfam" id="PF00294"/>
    </source>
</evidence>
<organism evidence="5 6">
    <name type="scientific">Candidatus Zymogenus saltonus</name>
    <dbReference type="NCBI Taxonomy" id="2844893"/>
    <lineage>
        <taxon>Bacteria</taxon>
        <taxon>Deltaproteobacteria</taxon>
        <taxon>Candidatus Zymogenia</taxon>
        <taxon>Candidatus Zymogeniales</taxon>
        <taxon>Candidatus Zymogenaceae</taxon>
        <taxon>Candidatus Zymogenus</taxon>
    </lineage>
</organism>
<dbReference type="Pfam" id="PF00294">
    <property type="entry name" value="PfkB"/>
    <property type="match status" value="1"/>
</dbReference>
<keyword evidence="2" id="KW-0808">Transferase</keyword>
<dbReference type="EMBL" id="JAFGIX010000036">
    <property type="protein sequence ID" value="MBN1573044.1"/>
    <property type="molecule type" value="Genomic_DNA"/>
</dbReference>
<dbReference type="SUPFAM" id="SSF53613">
    <property type="entry name" value="Ribokinase-like"/>
    <property type="match status" value="1"/>
</dbReference>
<dbReference type="GO" id="GO:0016301">
    <property type="term" value="F:kinase activity"/>
    <property type="evidence" value="ECO:0007669"/>
    <property type="project" value="UniProtKB-KW"/>
</dbReference>
<evidence type="ECO:0000313" key="6">
    <source>
        <dbReference type="Proteomes" id="UP000809273"/>
    </source>
</evidence>
<evidence type="ECO:0000313" key="5">
    <source>
        <dbReference type="EMBL" id="MBN1573044.1"/>
    </source>
</evidence>
<dbReference type="Proteomes" id="UP000809273">
    <property type="component" value="Unassembled WGS sequence"/>
</dbReference>
<protein>
    <submittedName>
        <fullName evidence="5">Sugar kinase</fullName>
    </submittedName>
</protein>
<feature type="domain" description="Carbohydrate kinase PfkB" evidence="4">
    <location>
        <begin position="36"/>
        <end position="331"/>
    </location>
</feature>
<dbReference type="AlphaFoldDB" id="A0A9D8KF77"/>
<evidence type="ECO:0000256" key="2">
    <source>
        <dbReference type="ARBA" id="ARBA00022679"/>
    </source>
</evidence>
<name>A0A9D8KF77_9DELT</name>
<dbReference type="InterPro" id="IPR011611">
    <property type="entry name" value="PfkB_dom"/>
</dbReference>
<dbReference type="PANTHER" id="PTHR43320">
    <property type="entry name" value="SUGAR KINASE"/>
    <property type="match status" value="1"/>
</dbReference>
<dbReference type="InterPro" id="IPR029056">
    <property type="entry name" value="Ribokinase-like"/>
</dbReference>
<accession>A0A9D8KF77</accession>
<dbReference type="Gene3D" id="3.40.1190.20">
    <property type="match status" value="1"/>
</dbReference>
<sequence>MTIAELQRGNPKDKIYASFGEIMLRLSSPGFERLFQSPLLNTTFGGGEANVAVSLALQGLKSRFVTLLPKNDIAEGAMRMLKGHGVDASKVVLVDGARMGIYFMEKGANQRPSRVIYDRLPSAISEMGQGSIDWDKALSGCGWFHITGITPALSKNTADGAIAAMEAARKVGAVVSIDLNYRAKLWKYVEGSKGVIEVMDRLTGLSGVVIANEEDCQKSLGIGTDIDPGSGKIDEGRYERLAKDVLDRYPNLKLIAITLRESVSASHNRWGAMLSDGKETLFSKKYDITHIVDRVGGGDSFSAGLIYGLSHFSTLGDALEYAACASCLCHSIEGDMNLSTNDEIMALFAGDKSGRIKR</sequence>
<evidence type="ECO:0000256" key="1">
    <source>
        <dbReference type="ARBA" id="ARBA00010688"/>
    </source>
</evidence>
<reference evidence="5" key="2">
    <citation type="submission" date="2021-01" db="EMBL/GenBank/DDBJ databases">
        <authorList>
            <person name="Hahn C.R."/>
            <person name="Youssef N.H."/>
            <person name="Elshahed M."/>
        </authorList>
    </citation>
    <scope>NUCLEOTIDE SEQUENCE</scope>
    <source>
        <strain evidence="5">Zod_Metabat.24</strain>
    </source>
</reference>
<keyword evidence="3 5" id="KW-0418">Kinase</keyword>
<comment type="caution">
    <text evidence="5">The sequence shown here is derived from an EMBL/GenBank/DDBJ whole genome shotgun (WGS) entry which is preliminary data.</text>
</comment>
<gene>
    <name evidence="5" type="ORF">JW984_07610</name>
</gene>
<dbReference type="InterPro" id="IPR052700">
    <property type="entry name" value="Carb_kinase_PfkB-like"/>
</dbReference>
<comment type="similarity">
    <text evidence="1">Belongs to the carbohydrate kinase PfkB family.</text>
</comment>
<dbReference type="PANTHER" id="PTHR43320:SF2">
    <property type="entry name" value="2-DEHYDRO-3-DEOXYGLUCONOKINASE_2-DEHYDRO-3-DEOXYGALACTONOKINASE"/>
    <property type="match status" value="1"/>
</dbReference>